<evidence type="ECO:0000313" key="3">
    <source>
        <dbReference type="Proteomes" id="UP000784294"/>
    </source>
</evidence>
<accession>A0A3S5FBM2</accession>
<dbReference type="AlphaFoldDB" id="A0A3S5FBM2"/>
<protein>
    <submittedName>
        <fullName evidence="2">Uncharacterized protein</fullName>
    </submittedName>
</protein>
<feature type="compositionally biased region" description="Basic and acidic residues" evidence="1">
    <location>
        <begin position="209"/>
        <end position="219"/>
    </location>
</feature>
<keyword evidence="3" id="KW-1185">Reference proteome</keyword>
<dbReference type="EMBL" id="CAAALY010000984">
    <property type="protein sequence ID" value="VEL07084.1"/>
    <property type="molecule type" value="Genomic_DNA"/>
</dbReference>
<proteinExistence type="predicted"/>
<evidence type="ECO:0000256" key="1">
    <source>
        <dbReference type="SAM" id="MobiDB-lite"/>
    </source>
</evidence>
<feature type="region of interest" description="Disordered" evidence="1">
    <location>
        <begin position="207"/>
        <end position="226"/>
    </location>
</feature>
<gene>
    <name evidence="2" type="ORF">PXEA_LOCUS524</name>
</gene>
<dbReference type="Proteomes" id="UP000784294">
    <property type="component" value="Unassembled WGS sequence"/>
</dbReference>
<sequence length="253" mass="27527">MTSHTKTFIQCYHCLGFKCLQHATLWPENTCTALQTASTFHPSTPLSRASSPKNYSPPAGLLSAKIARQGTRDFECLRSQNCGSKEDLLVGGRGHHYQGLLTAGNSFDWTSTFAKPNSPIRVLESHDNQSEKALSSLTSINSSQLLPGPKQLFTGATTFTSNKLASPQKEPQIGPGVIQVKTKSTFKNDENTDSHAGVQSTMAAMSAENSRKSAAEDSTKAYTPLRFTQQDPLLIELYPPNGQMTKEQPSSFV</sequence>
<name>A0A3S5FBM2_9PLAT</name>
<comment type="caution">
    <text evidence="2">The sequence shown here is derived from an EMBL/GenBank/DDBJ whole genome shotgun (WGS) entry which is preliminary data.</text>
</comment>
<reference evidence="2" key="1">
    <citation type="submission" date="2018-11" db="EMBL/GenBank/DDBJ databases">
        <authorList>
            <consortium name="Pathogen Informatics"/>
        </authorList>
    </citation>
    <scope>NUCLEOTIDE SEQUENCE</scope>
</reference>
<organism evidence="2 3">
    <name type="scientific">Protopolystoma xenopodis</name>
    <dbReference type="NCBI Taxonomy" id="117903"/>
    <lineage>
        <taxon>Eukaryota</taxon>
        <taxon>Metazoa</taxon>
        <taxon>Spiralia</taxon>
        <taxon>Lophotrochozoa</taxon>
        <taxon>Platyhelminthes</taxon>
        <taxon>Monogenea</taxon>
        <taxon>Polyopisthocotylea</taxon>
        <taxon>Polystomatidea</taxon>
        <taxon>Polystomatidae</taxon>
        <taxon>Protopolystoma</taxon>
    </lineage>
</organism>
<evidence type="ECO:0000313" key="2">
    <source>
        <dbReference type="EMBL" id="VEL07084.1"/>
    </source>
</evidence>